<organism evidence="1 2">
    <name type="scientific">Acidithiobacillus concretivorus</name>
    <dbReference type="NCBI Taxonomy" id="3063952"/>
    <lineage>
        <taxon>Bacteria</taxon>
        <taxon>Pseudomonadati</taxon>
        <taxon>Pseudomonadota</taxon>
        <taxon>Acidithiobacillia</taxon>
        <taxon>Acidithiobacillales</taxon>
        <taxon>Acidithiobacillaceae</taxon>
        <taxon>Acidithiobacillus</taxon>
    </lineage>
</organism>
<reference evidence="1 2" key="1">
    <citation type="journal article" date="2021" name="ISME J.">
        <title>Genomic evolution of the class Acidithiobacillia: deep-branching Proteobacteria living in extreme acidic conditions.</title>
        <authorList>
            <person name="Moya-Beltran A."/>
            <person name="Beard S."/>
            <person name="Rojas-Villalobos C."/>
            <person name="Issotta F."/>
            <person name="Gallardo Y."/>
            <person name="Ulloa R."/>
            <person name="Giaveno A."/>
            <person name="Degli Esposti M."/>
            <person name="Johnson D.B."/>
            <person name="Quatrini R."/>
        </authorList>
    </citation>
    <scope>NUCLEOTIDE SEQUENCE [LARGE SCALE GENOMIC DNA]</scope>
    <source>
        <strain evidence="1 2">ATCC 19703</strain>
    </source>
</reference>
<accession>A0ABS5ZQ53</accession>
<comment type="caution">
    <text evidence="1">The sequence shown here is derived from an EMBL/GenBank/DDBJ whole genome shotgun (WGS) entry which is preliminary data.</text>
</comment>
<protein>
    <submittedName>
        <fullName evidence="1">Uncharacterized protein</fullName>
    </submittedName>
</protein>
<evidence type="ECO:0000313" key="1">
    <source>
        <dbReference type="EMBL" id="MBU2738778.1"/>
    </source>
</evidence>
<gene>
    <name evidence="1" type="ORF">HJG40_08255</name>
</gene>
<name>A0ABS5ZQ53_9PROT</name>
<evidence type="ECO:0000313" key="2">
    <source>
        <dbReference type="Proteomes" id="UP001197028"/>
    </source>
</evidence>
<dbReference type="EMBL" id="JABELD010000057">
    <property type="protein sequence ID" value="MBU2738778.1"/>
    <property type="molecule type" value="Genomic_DNA"/>
</dbReference>
<proteinExistence type="predicted"/>
<sequence>MCWILLLIVLLILRLLAEAGRDAKFIASACQMREDDAEWLIRRLNEEKRA</sequence>
<dbReference type="RefSeq" id="WP_215863738.1">
    <property type="nucleotide sequence ID" value="NZ_JABELD010000057.1"/>
</dbReference>
<keyword evidence="2" id="KW-1185">Reference proteome</keyword>
<dbReference type="Proteomes" id="UP001197028">
    <property type="component" value="Unassembled WGS sequence"/>
</dbReference>